<keyword evidence="2" id="KW-1185">Reference proteome</keyword>
<accession>A0A835I2Y8</accession>
<dbReference type="AlphaFoldDB" id="A0A835I2Y8"/>
<reference evidence="1 2" key="1">
    <citation type="submission" date="2020-10" db="EMBL/GenBank/DDBJ databases">
        <title>The Coptis chinensis genome and diversification of protoberbering-type alkaloids.</title>
        <authorList>
            <person name="Wang B."/>
            <person name="Shu S."/>
            <person name="Song C."/>
            <person name="Liu Y."/>
        </authorList>
    </citation>
    <scope>NUCLEOTIDE SEQUENCE [LARGE SCALE GENOMIC DNA]</scope>
    <source>
        <strain evidence="1">HL-2020</strain>
        <tissue evidence="1">Leaf</tissue>
    </source>
</reference>
<protein>
    <submittedName>
        <fullName evidence="1">Uncharacterized protein</fullName>
    </submittedName>
</protein>
<sequence>MLRDKRVTITELKEMGKDQSYKECQSACLASADDIVGEGDSANAIDPGRDKPLEIKPGALSCCHCQTLYVTTSLFSMACRLWDQMMENGFTLDRAVSEPLVNAIKAKYVANVIRDYAKAVGEGYCETCENKSGALEGSNGKIAHPSTVCRISPISMAKAVKNNAELEGMHSSHLRDPSALSKFWAWLEEEIHENVVLIEVEVADKLLEFRAKQYGFLDTSFDTISGEERVKRMDGKYGLGRV</sequence>
<gene>
    <name evidence="1" type="ORF">IFM89_017768</name>
</gene>
<dbReference type="Proteomes" id="UP000631114">
    <property type="component" value="Unassembled WGS sequence"/>
</dbReference>
<proteinExistence type="predicted"/>
<evidence type="ECO:0000313" key="1">
    <source>
        <dbReference type="EMBL" id="KAF9609629.1"/>
    </source>
</evidence>
<comment type="caution">
    <text evidence="1">The sequence shown here is derived from an EMBL/GenBank/DDBJ whole genome shotgun (WGS) entry which is preliminary data.</text>
</comment>
<dbReference type="Gene3D" id="3.90.230.10">
    <property type="entry name" value="Creatinase/methionine aminopeptidase superfamily"/>
    <property type="match status" value="1"/>
</dbReference>
<dbReference type="EMBL" id="JADFTS010000004">
    <property type="protein sequence ID" value="KAF9609629.1"/>
    <property type="molecule type" value="Genomic_DNA"/>
</dbReference>
<dbReference type="PANTHER" id="PTHR43763:SF6">
    <property type="entry name" value="XAA-PRO AMINOPEPTIDASE 1"/>
    <property type="match status" value="1"/>
</dbReference>
<dbReference type="InterPro" id="IPR036005">
    <property type="entry name" value="Creatinase/aminopeptidase-like"/>
</dbReference>
<organism evidence="1 2">
    <name type="scientific">Coptis chinensis</name>
    <dbReference type="NCBI Taxonomy" id="261450"/>
    <lineage>
        <taxon>Eukaryota</taxon>
        <taxon>Viridiplantae</taxon>
        <taxon>Streptophyta</taxon>
        <taxon>Embryophyta</taxon>
        <taxon>Tracheophyta</taxon>
        <taxon>Spermatophyta</taxon>
        <taxon>Magnoliopsida</taxon>
        <taxon>Ranunculales</taxon>
        <taxon>Ranunculaceae</taxon>
        <taxon>Coptidoideae</taxon>
        <taxon>Coptis</taxon>
    </lineage>
</organism>
<dbReference type="PANTHER" id="PTHR43763">
    <property type="entry name" value="XAA-PRO AMINOPEPTIDASE 1"/>
    <property type="match status" value="1"/>
</dbReference>
<dbReference type="OrthoDB" id="9995434at2759"/>
<dbReference type="InterPro" id="IPR050422">
    <property type="entry name" value="X-Pro_aminopeptidase_P"/>
</dbReference>
<evidence type="ECO:0000313" key="2">
    <source>
        <dbReference type="Proteomes" id="UP000631114"/>
    </source>
</evidence>
<name>A0A835I2Y8_9MAGN</name>